<feature type="domain" description="Glyceraldehyde 3-phosphate dehydrogenase NAD(P) binding" evidence="7">
    <location>
        <begin position="2"/>
        <end position="153"/>
    </location>
</feature>
<keyword evidence="4" id="KW-0520">NAD</keyword>
<sequence length="335" mass="36627">MSNIAIYGFGRIGRSMLKSALKRNLFTPVAIADIRDLETTAAVFQVDSNYGRWHEDVSTKEHSFLIGGRDIPYIDSAREVPDWGAMGIDLVVDCTGRATTRAGAQVHLDHGAKRVLISAASKTFQDCDAVLLPGINMDSFDPQAHKIVSMASCTTNALAAVVKVMLEQFGIQYGLFTTVHAYTNTQSLTDQPMRDRRDSWAAAENIIPSSSGAAKALKFIWPDLKITGKAYRVPVKTGSIVELNLITERPVTVQEVNAAFIQAASEGPLKGIMDVLKEEWASARIVGDQHSSIIDLPLTQVQEGHFVSVAAWYDNEWGYASRLAETAARLGSREK</sequence>
<feature type="active site" description="Nucleophile" evidence="3">
    <location>
        <position position="153"/>
    </location>
</feature>
<name>A0A401ZZY2_9CHLR</name>
<keyword evidence="4" id="KW-0547">Nucleotide-binding</keyword>
<dbReference type="InterPro" id="IPR036291">
    <property type="entry name" value="NAD(P)-bd_dom_sf"/>
</dbReference>
<comment type="caution">
    <text evidence="8">The sequence shown here is derived from an EMBL/GenBank/DDBJ whole genome shotgun (WGS) entry which is preliminary data.</text>
</comment>
<feature type="binding site" evidence="4">
    <location>
        <position position="78"/>
    </location>
    <ligand>
        <name>NAD(+)</name>
        <dbReference type="ChEBI" id="CHEBI:57540"/>
    </ligand>
</feature>
<evidence type="ECO:0000256" key="2">
    <source>
        <dbReference type="ARBA" id="ARBA00023002"/>
    </source>
</evidence>
<dbReference type="Pfam" id="PF02800">
    <property type="entry name" value="Gp_dh_C"/>
    <property type="match status" value="1"/>
</dbReference>
<feature type="site" description="Activates thiol group during catalysis" evidence="5">
    <location>
        <position position="180"/>
    </location>
</feature>
<dbReference type="EMBL" id="BIFR01000001">
    <property type="protein sequence ID" value="GCE12403.1"/>
    <property type="molecule type" value="Genomic_DNA"/>
</dbReference>
<dbReference type="SUPFAM" id="SSF55347">
    <property type="entry name" value="Glyceraldehyde-3-phosphate dehydrogenase-like, C-terminal domain"/>
    <property type="match status" value="1"/>
</dbReference>
<feature type="binding site" evidence="4">
    <location>
        <position position="315"/>
    </location>
    <ligand>
        <name>NAD(+)</name>
        <dbReference type="ChEBI" id="CHEBI:57540"/>
    </ligand>
</feature>
<evidence type="ECO:0000259" key="7">
    <source>
        <dbReference type="SMART" id="SM00846"/>
    </source>
</evidence>
<dbReference type="PRINTS" id="PR00078">
    <property type="entry name" value="G3PDHDRGNASE"/>
</dbReference>
<dbReference type="InterPro" id="IPR020831">
    <property type="entry name" value="GlycerAld/Erythrose_P_DH"/>
</dbReference>
<dbReference type="AlphaFoldDB" id="A0A401ZZY2"/>
<dbReference type="PROSITE" id="PS00071">
    <property type="entry name" value="GAPDH"/>
    <property type="match status" value="1"/>
</dbReference>
<accession>A0A401ZZY2</accession>
<dbReference type="Proteomes" id="UP000287352">
    <property type="component" value="Unassembled WGS sequence"/>
</dbReference>
<evidence type="ECO:0000313" key="8">
    <source>
        <dbReference type="EMBL" id="GCE12403.1"/>
    </source>
</evidence>
<gene>
    <name evidence="8" type="primary">gap</name>
    <name evidence="8" type="ORF">KTT_22620</name>
</gene>
<dbReference type="InterPro" id="IPR020830">
    <property type="entry name" value="GlycerAld_3-P_DH_AS"/>
</dbReference>
<evidence type="ECO:0000313" key="9">
    <source>
        <dbReference type="Proteomes" id="UP000287352"/>
    </source>
</evidence>
<evidence type="ECO:0000256" key="5">
    <source>
        <dbReference type="PIRSR" id="PIRSR000149-4"/>
    </source>
</evidence>
<feature type="binding site" evidence="4">
    <location>
        <position position="33"/>
    </location>
    <ligand>
        <name>NAD(+)</name>
        <dbReference type="ChEBI" id="CHEBI:57540"/>
    </ligand>
</feature>
<keyword evidence="9" id="KW-1185">Reference proteome</keyword>
<dbReference type="CDD" id="cd05214">
    <property type="entry name" value="GAPDH_I_N"/>
    <property type="match status" value="1"/>
</dbReference>
<dbReference type="InterPro" id="IPR020829">
    <property type="entry name" value="GlycerAld_3-P_DH_cat"/>
</dbReference>
<dbReference type="FunFam" id="3.30.360.10:FF:000002">
    <property type="entry name" value="Glyceraldehyde-3-phosphate dehydrogenase"/>
    <property type="match status" value="1"/>
</dbReference>
<dbReference type="InterPro" id="IPR020828">
    <property type="entry name" value="GlycerAld_3-P_DH_NAD(P)-bd"/>
</dbReference>
<dbReference type="GO" id="GO:0016620">
    <property type="term" value="F:oxidoreductase activity, acting on the aldehyde or oxo group of donors, NAD or NADP as acceptor"/>
    <property type="evidence" value="ECO:0007669"/>
    <property type="project" value="InterPro"/>
</dbReference>
<evidence type="ECO:0000256" key="6">
    <source>
        <dbReference type="RuleBase" id="RU000397"/>
    </source>
</evidence>
<dbReference type="SUPFAM" id="SSF51735">
    <property type="entry name" value="NAD(P)-binding Rossmann-fold domains"/>
    <property type="match status" value="1"/>
</dbReference>
<evidence type="ECO:0000256" key="1">
    <source>
        <dbReference type="ARBA" id="ARBA00007406"/>
    </source>
</evidence>
<dbReference type="Pfam" id="PF00044">
    <property type="entry name" value="Gp_dh_N"/>
    <property type="match status" value="1"/>
</dbReference>
<evidence type="ECO:0000256" key="3">
    <source>
        <dbReference type="PIRSR" id="PIRSR000149-1"/>
    </source>
</evidence>
<reference evidence="9" key="1">
    <citation type="submission" date="2018-12" db="EMBL/GenBank/DDBJ databases">
        <title>Tengunoibacter tsumagoiensis gen. nov., sp. nov., Dictyobacter kobayashii sp. nov., D. alpinus sp. nov., and D. joshuensis sp. nov. and description of Dictyobacteraceae fam. nov. within the order Ktedonobacterales isolated from Tengu-no-mugimeshi.</title>
        <authorList>
            <person name="Wang C.M."/>
            <person name="Zheng Y."/>
            <person name="Sakai Y."/>
            <person name="Toyoda A."/>
            <person name="Minakuchi Y."/>
            <person name="Abe K."/>
            <person name="Yokota A."/>
            <person name="Yabe S."/>
        </authorList>
    </citation>
    <scope>NUCLEOTIDE SEQUENCE [LARGE SCALE GENOMIC DNA]</scope>
    <source>
        <strain evidence="9">Uno3</strain>
    </source>
</reference>
<proteinExistence type="inferred from homology"/>
<dbReference type="RefSeq" id="WP_126580031.1">
    <property type="nucleotide sequence ID" value="NZ_BIFR01000001.1"/>
</dbReference>
<dbReference type="GO" id="GO:0051287">
    <property type="term" value="F:NAD binding"/>
    <property type="evidence" value="ECO:0007669"/>
    <property type="project" value="InterPro"/>
</dbReference>
<feature type="binding site" evidence="4">
    <location>
        <begin position="11"/>
        <end position="12"/>
    </location>
    <ligand>
        <name>NAD(+)</name>
        <dbReference type="ChEBI" id="CHEBI:57540"/>
    </ligand>
</feature>
<dbReference type="OrthoDB" id="9803304at2"/>
<keyword evidence="2" id="KW-0560">Oxidoreductase</keyword>
<evidence type="ECO:0000256" key="4">
    <source>
        <dbReference type="PIRSR" id="PIRSR000149-3"/>
    </source>
</evidence>
<feature type="binding site" evidence="4">
    <location>
        <position position="118"/>
    </location>
    <ligand>
        <name>NAD(+)</name>
        <dbReference type="ChEBI" id="CHEBI:57540"/>
    </ligand>
</feature>
<dbReference type="PANTHER" id="PTHR43148">
    <property type="entry name" value="GLYCERALDEHYDE-3-PHOSPHATE DEHYDROGENASE 2"/>
    <property type="match status" value="1"/>
</dbReference>
<comment type="similarity">
    <text evidence="1 6">Belongs to the glyceraldehyde-3-phosphate dehydrogenase family.</text>
</comment>
<dbReference type="Gene3D" id="3.30.360.10">
    <property type="entry name" value="Dihydrodipicolinate Reductase, domain 2"/>
    <property type="match status" value="1"/>
</dbReference>
<dbReference type="SMART" id="SM00846">
    <property type="entry name" value="Gp_dh_N"/>
    <property type="match status" value="1"/>
</dbReference>
<dbReference type="PIRSF" id="PIRSF000149">
    <property type="entry name" value="GAP_DH"/>
    <property type="match status" value="1"/>
</dbReference>
<dbReference type="CDD" id="cd18126">
    <property type="entry name" value="GAPDH_I_C"/>
    <property type="match status" value="1"/>
</dbReference>
<dbReference type="Gene3D" id="3.40.50.720">
    <property type="entry name" value="NAD(P)-binding Rossmann-like Domain"/>
    <property type="match status" value="1"/>
</dbReference>
<organism evidence="8 9">
    <name type="scientific">Tengunoibacter tsumagoiensis</name>
    <dbReference type="NCBI Taxonomy" id="2014871"/>
    <lineage>
        <taxon>Bacteria</taxon>
        <taxon>Bacillati</taxon>
        <taxon>Chloroflexota</taxon>
        <taxon>Ktedonobacteria</taxon>
        <taxon>Ktedonobacterales</taxon>
        <taxon>Dictyobacteraceae</taxon>
        <taxon>Tengunoibacter</taxon>
    </lineage>
</organism>
<protein>
    <submittedName>
        <fullName evidence="8">Glyceraldehyde-3-phosphate dehydrogenase</fullName>
    </submittedName>
</protein>